<gene>
    <name evidence="5" type="ORF">HY730_07770</name>
</gene>
<feature type="domain" description="Glycosyltransferase 2-like" evidence="4">
    <location>
        <begin position="4"/>
        <end position="165"/>
    </location>
</feature>
<evidence type="ECO:0000313" key="5">
    <source>
        <dbReference type="EMBL" id="MBI4596254.1"/>
    </source>
</evidence>
<proteinExistence type="inferred from homology"/>
<evidence type="ECO:0000259" key="4">
    <source>
        <dbReference type="Pfam" id="PF00535"/>
    </source>
</evidence>
<keyword evidence="2" id="KW-0328">Glycosyltransferase</keyword>
<dbReference type="Proteomes" id="UP000772181">
    <property type="component" value="Unassembled WGS sequence"/>
</dbReference>
<name>A0A933GP17_UNCTE</name>
<dbReference type="AlphaFoldDB" id="A0A933GP17"/>
<evidence type="ECO:0000256" key="3">
    <source>
        <dbReference type="ARBA" id="ARBA00022679"/>
    </source>
</evidence>
<reference evidence="5" key="1">
    <citation type="submission" date="2020-07" db="EMBL/GenBank/DDBJ databases">
        <title>Huge and variable diversity of episymbiotic CPR bacteria and DPANN archaea in groundwater ecosystems.</title>
        <authorList>
            <person name="He C.Y."/>
            <person name="Keren R."/>
            <person name="Whittaker M."/>
            <person name="Farag I.F."/>
            <person name="Doudna J."/>
            <person name="Cate J.H.D."/>
            <person name="Banfield J.F."/>
        </authorList>
    </citation>
    <scope>NUCLEOTIDE SEQUENCE</scope>
    <source>
        <strain evidence="5">NC_groundwater_1482_Ag_S-0.65um_47_24</strain>
    </source>
</reference>
<dbReference type="PANTHER" id="PTHR43179:SF12">
    <property type="entry name" value="GALACTOFURANOSYLTRANSFERASE GLFT2"/>
    <property type="match status" value="1"/>
</dbReference>
<evidence type="ECO:0000256" key="1">
    <source>
        <dbReference type="ARBA" id="ARBA00006739"/>
    </source>
</evidence>
<dbReference type="InterPro" id="IPR001173">
    <property type="entry name" value="Glyco_trans_2-like"/>
</dbReference>
<dbReference type="GO" id="GO:0016757">
    <property type="term" value="F:glycosyltransferase activity"/>
    <property type="evidence" value="ECO:0007669"/>
    <property type="project" value="UniProtKB-KW"/>
</dbReference>
<comment type="similarity">
    <text evidence="1">Belongs to the glycosyltransferase 2 family.</text>
</comment>
<evidence type="ECO:0000256" key="2">
    <source>
        <dbReference type="ARBA" id="ARBA00022676"/>
    </source>
</evidence>
<protein>
    <submittedName>
        <fullName evidence="5">Glycosyltransferase</fullName>
    </submittedName>
</protein>
<sequence>MFVSVIVPTYQRPNFIGDCLDSICQNPGHYEIIVMDQSRDDLTEHVVRSKGEPCIIYQRLSRKGASRAKNIAIRMSKGDSLLFTDDDCLVSQDWIGAITGIFERHQEIGAIAGKVMPDYSRQSLLVEPRSVWLEESERVFKVLVDPWQVGGGSGNNLAIRKDSLKSAGLFDEMLGPGAPLKSGEDGDMVYRLLKTGINILYSPEVLVYHRAWRSREDNLRLSFNYGLGRGGFLTKHIAERDNFVYKLSIKLLQQTLKRLFTVSTGPARAEASYFLVGLLLGQILMAHHVITKKHSHINHS</sequence>
<dbReference type="PANTHER" id="PTHR43179">
    <property type="entry name" value="RHAMNOSYLTRANSFERASE WBBL"/>
    <property type="match status" value="1"/>
</dbReference>
<dbReference type="EMBL" id="JACQWF010000343">
    <property type="protein sequence ID" value="MBI4596254.1"/>
    <property type="molecule type" value="Genomic_DNA"/>
</dbReference>
<comment type="caution">
    <text evidence="5">The sequence shown here is derived from an EMBL/GenBank/DDBJ whole genome shotgun (WGS) entry which is preliminary data.</text>
</comment>
<accession>A0A933GP17</accession>
<dbReference type="Pfam" id="PF00535">
    <property type="entry name" value="Glycos_transf_2"/>
    <property type="match status" value="1"/>
</dbReference>
<dbReference type="InterPro" id="IPR029044">
    <property type="entry name" value="Nucleotide-diphossugar_trans"/>
</dbReference>
<organism evidence="5 6">
    <name type="scientific">Tectimicrobiota bacterium</name>
    <dbReference type="NCBI Taxonomy" id="2528274"/>
    <lineage>
        <taxon>Bacteria</taxon>
        <taxon>Pseudomonadati</taxon>
        <taxon>Nitrospinota/Tectimicrobiota group</taxon>
        <taxon>Candidatus Tectimicrobiota</taxon>
    </lineage>
</organism>
<keyword evidence="3" id="KW-0808">Transferase</keyword>
<dbReference type="Gene3D" id="3.90.550.10">
    <property type="entry name" value="Spore Coat Polysaccharide Biosynthesis Protein SpsA, Chain A"/>
    <property type="match status" value="1"/>
</dbReference>
<evidence type="ECO:0000313" key="6">
    <source>
        <dbReference type="Proteomes" id="UP000772181"/>
    </source>
</evidence>
<dbReference type="SUPFAM" id="SSF53448">
    <property type="entry name" value="Nucleotide-diphospho-sugar transferases"/>
    <property type="match status" value="1"/>
</dbReference>